<feature type="compositionally biased region" description="Polar residues" evidence="1">
    <location>
        <begin position="7"/>
        <end position="23"/>
    </location>
</feature>
<feature type="region of interest" description="Disordered" evidence="1">
    <location>
        <begin position="1"/>
        <end position="23"/>
    </location>
</feature>
<gene>
    <name evidence="2" type="primary">PARPA_08400.1 scaffold 32947</name>
</gene>
<protein>
    <submittedName>
        <fullName evidence="2">Uncharacterized protein</fullName>
    </submittedName>
</protein>
<keyword evidence="3" id="KW-1185">Reference proteome</keyword>
<dbReference type="Proteomes" id="UP000054107">
    <property type="component" value="Unassembled WGS sequence"/>
</dbReference>
<organism evidence="2 3">
    <name type="scientific">Parasitella parasitica</name>
    <dbReference type="NCBI Taxonomy" id="35722"/>
    <lineage>
        <taxon>Eukaryota</taxon>
        <taxon>Fungi</taxon>
        <taxon>Fungi incertae sedis</taxon>
        <taxon>Mucoromycota</taxon>
        <taxon>Mucoromycotina</taxon>
        <taxon>Mucoromycetes</taxon>
        <taxon>Mucorales</taxon>
        <taxon>Mucorineae</taxon>
        <taxon>Mucoraceae</taxon>
        <taxon>Parasitella</taxon>
    </lineage>
</organism>
<evidence type="ECO:0000256" key="1">
    <source>
        <dbReference type="SAM" id="MobiDB-lite"/>
    </source>
</evidence>
<dbReference type="EMBL" id="LN731097">
    <property type="protein sequence ID" value="CEP14232.1"/>
    <property type="molecule type" value="Genomic_DNA"/>
</dbReference>
<accession>A0A0B7NFC4</accession>
<reference evidence="2 3" key="1">
    <citation type="submission" date="2014-09" db="EMBL/GenBank/DDBJ databases">
        <authorList>
            <person name="Ellenberger Sabrina"/>
        </authorList>
    </citation>
    <scope>NUCLEOTIDE SEQUENCE [LARGE SCALE GENOMIC DNA]</scope>
    <source>
        <strain evidence="2 3">CBS 412.66</strain>
    </source>
</reference>
<name>A0A0B7NFC4_9FUNG</name>
<evidence type="ECO:0000313" key="2">
    <source>
        <dbReference type="EMBL" id="CEP14232.1"/>
    </source>
</evidence>
<evidence type="ECO:0000313" key="3">
    <source>
        <dbReference type="Proteomes" id="UP000054107"/>
    </source>
</evidence>
<dbReference type="AlphaFoldDB" id="A0A0B7NFC4"/>
<sequence length="91" mass="10581">MLKGKPSQRQTPDTRTINTNNRYSHANGDLSKYSLSYLNHLLDAHKQYESIWLERFSGEKSWPAIFGLPESEELNIQIKNLITLGYLKIEE</sequence>
<proteinExistence type="predicted"/>